<dbReference type="RefSeq" id="WP_282765355.1">
    <property type="nucleotide sequence ID" value="NZ_JASCTH010000030.1"/>
</dbReference>
<feature type="transmembrane region" description="Helical" evidence="1">
    <location>
        <begin position="116"/>
        <end position="136"/>
    </location>
</feature>
<name>A0ABT6WWG7_9ACTN</name>
<evidence type="ECO:0000256" key="1">
    <source>
        <dbReference type="SAM" id="Phobius"/>
    </source>
</evidence>
<evidence type="ECO:0000313" key="3">
    <source>
        <dbReference type="Proteomes" id="UP001241758"/>
    </source>
</evidence>
<organism evidence="2 3">
    <name type="scientific">Actinoplanes sandaracinus</name>
    <dbReference type="NCBI Taxonomy" id="3045177"/>
    <lineage>
        <taxon>Bacteria</taxon>
        <taxon>Bacillati</taxon>
        <taxon>Actinomycetota</taxon>
        <taxon>Actinomycetes</taxon>
        <taxon>Micromonosporales</taxon>
        <taxon>Micromonosporaceae</taxon>
        <taxon>Actinoplanes</taxon>
    </lineage>
</organism>
<keyword evidence="3" id="KW-1185">Reference proteome</keyword>
<reference evidence="2 3" key="1">
    <citation type="submission" date="2023-05" db="EMBL/GenBank/DDBJ databases">
        <title>Actinoplanes sp. NEAU-A12 genome sequencing.</title>
        <authorList>
            <person name="Wang Z.-S."/>
        </authorList>
    </citation>
    <scope>NUCLEOTIDE SEQUENCE [LARGE SCALE GENOMIC DNA]</scope>
    <source>
        <strain evidence="2 3">NEAU-A12</strain>
    </source>
</reference>
<accession>A0ABT6WWG7</accession>
<feature type="transmembrane region" description="Helical" evidence="1">
    <location>
        <begin position="12"/>
        <end position="31"/>
    </location>
</feature>
<protein>
    <recommendedName>
        <fullName evidence="4">DUF2178 domain-containing protein</fullName>
    </recommendedName>
</protein>
<keyword evidence="1" id="KW-1133">Transmembrane helix</keyword>
<feature type="transmembrane region" description="Helical" evidence="1">
    <location>
        <begin position="51"/>
        <end position="68"/>
    </location>
</feature>
<proteinExistence type="predicted"/>
<dbReference type="Proteomes" id="UP001241758">
    <property type="component" value="Unassembled WGS sequence"/>
</dbReference>
<dbReference type="EMBL" id="JASCTH010000030">
    <property type="protein sequence ID" value="MDI6104092.1"/>
    <property type="molecule type" value="Genomic_DNA"/>
</dbReference>
<evidence type="ECO:0008006" key="4">
    <source>
        <dbReference type="Google" id="ProtNLM"/>
    </source>
</evidence>
<keyword evidence="1" id="KW-0472">Membrane</keyword>
<keyword evidence="1" id="KW-0812">Transmembrane</keyword>
<comment type="caution">
    <text evidence="2">The sequence shown here is derived from an EMBL/GenBank/DDBJ whole genome shotgun (WGS) entry which is preliminary data.</text>
</comment>
<feature type="transmembrane region" description="Helical" evidence="1">
    <location>
        <begin position="89"/>
        <end position="110"/>
    </location>
</feature>
<evidence type="ECO:0000313" key="2">
    <source>
        <dbReference type="EMBL" id="MDI6104092.1"/>
    </source>
</evidence>
<sequence length="140" mass="15083">MTTPNSRQRLGRLLDVALLAWGASSAVALLANGINDVRQAPGWPRWLELTYLVGVLLAVPALLVAYWAKSRLKQLGAVLDDEQTAATHTRSMAAALVGVLCVQLPFFFHVEIASVAQAKFTVAAALVTYGAARLWLNRDA</sequence>
<gene>
    <name evidence="2" type="ORF">QLQ12_36425</name>
</gene>